<evidence type="ECO:0000313" key="3">
    <source>
        <dbReference type="Proteomes" id="UP000299102"/>
    </source>
</evidence>
<gene>
    <name evidence="2" type="ORF">EVAR_44493_1</name>
</gene>
<feature type="region of interest" description="Disordered" evidence="1">
    <location>
        <begin position="45"/>
        <end position="65"/>
    </location>
</feature>
<reference evidence="2 3" key="1">
    <citation type="journal article" date="2019" name="Commun. Biol.">
        <title>The bagworm genome reveals a unique fibroin gene that provides high tensile strength.</title>
        <authorList>
            <person name="Kono N."/>
            <person name="Nakamura H."/>
            <person name="Ohtoshi R."/>
            <person name="Tomita M."/>
            <person name="Numata K."/>
            <person name="Arakawa K."/>
        </authorList>
    </citation>
    <scope>NUCLEOTIDE SEQUENCE [LARGE SCALE GENOMIC DNA]</scope>
</reference>
<name>A0A4C1WN15_EUMVA</name>
<protein>
    <submittedName>
        <fullName evidence="2">Uncharacterized protein</fullName>
    </submittedName>
</protein>
<evidence type="ECO:0000256" key="1">
    <source>
        <dbReference type="SAM" id="MobiDB-lite"/>
    </source>
</evidence>
<dbReference type="Proteomes" id="UP000299102">
    <property type="component" value="Unassembled WGS sequence"/>
</dbReference>
<keyword evidence="3" id="KW-1185">Reference proteome</keyword>
<organism evidence="2 3">
    <name type="scientific">Eumeta variegata</name>
    <name type="common">Bagworm moth</name>
    <name type="synonym">Eumeta japonica</name>
    <dbReference type="NCBI Taxonomy" id="151549"/>
    <lineage>
        <taxon>Eukaryota</taxon>
        <taxon>Metazoa</taxon>
        <taxon>Ecdysozoa</taxon>
        <taxon>Arthropoda</taxon>
        <taxon>Hexapoda</taxon>
        <taxon>Insecta</taxon>
        <taxon>Pterygota</taxon>
        <taxon>Neoptera</taxon>
        <taxon>Endopterygota</taxon>
        <taxon>Lepidoptera</taxon>
        <taxon>Glossata</taxon>
        <taxon>Ditrysia</taxon>
        <taxon>Tineoidea</taxon>
        <taxon>Psychidae</taxon>
        <taxon>Oiketicinae</taxon>
        <taxon>Eumeta</taxon>
    </lineage>
</organism>
<accession>A0A4C1WN15</accession>
<dbReference type="AlphaFoldDB" id="A0A4C1WN15"/>
<comment type="caution">
    <text evidence="2">The sequence shown here is derived from an EMBL/GenBank/DDBJ whole genome shotgun (WGS) entry which is preliminary data.</text>
</comment>
<sequence length="115" mass="12373">MYVDVSSTAAHRLPNATAGGYIDITFVNSSGAARGARAARRAMDARYRADSGRGRVTARPPRAPRRTPRILALEDYSGTTFRTLSTRQPSEPSEIASRCIAAMDGSAPGARDRVY</sequence>
<dbReference type="EMBL" id="BGZK01000582">
    <property type="protein sequence ID" value="GBP51517.1"/>
    <property type="molecule type" value="Genomic_DNA"/>
</dbReference>
<evidence type="ECO:0000313" key="2">
    <source>
        <dbReference type="EMBL" id="GBP51517.1"/>
    </source>
</evidence>
<proteinExistence type="predicted"/>